<dbReference type="PANTHER" id="PTHR24098:SF0">
    <property type="entry name" value="OUTER SEGMENT 5"/>
    <property type="match status" value="1"/>
</dbReference>
<dbReference type="InterPro" id="IPR036322">
    <property type="entry name" value="WD40_repeat_dom_sf"/>
</dbReference>
<dbReference type="InterPro" id="IPR056157">
    <property type="entry name" value="TPR_IFT80_172_dom"/>
</dbReference>
<dbReference type="EMBL" id="WJQU01000001">
    <property type="protein sequence ID" value="KAJ6648531.1"/>
    <property type="molecule type" value="Genomic_DNA"/>
</dbReference>
<keyword evidence="8" id="KW-1185">Reference proteome</keyword>
<evidence type="ECO:0000259" key="6">
    <source>
        <dbReference type="Pfam" id="PF23387"/>
    </source>
</evidence>
<evidence type="ECO:0000256" key="4">
    <source>
        <dbReference type="PROSITE-ProRule" id="PRU00221"/>
    </source>
</evidence>
<feature type="domain" description="IFT80 second beta-propeller" evidence="5">
    <location>
        <begin position="301"/>
        <end position="592"/>
    </location>
</feature>
<dbReference type="SUPFAM" id="SSF50978">
    <property type="entry name" value="WD40 repeat-like"/>
    <property type="match status" value="2"/>
</dbReference>
<dbReference type="InterPro" id="IPR015943">
    <property type="entry name" value="WD40/YVTN_repeat-like_dom_sf"/>
</dbReference>
<protein>
    <submittedName>
        <fullName evidence="7">Intraflagellar transport protein 80 like</fullName>
    </submittedName>
</protein>
<feature type="repeat" description="WD" evidence="4">
    <location>
        <begin position="100"/>
        <end position="132"/>
    </location>
</feature>
<evidence type="ECO:0000256" key="2">
    <source>
        <dbReference type="ARBA" id="ARBA00023069"/>
    </source>
</evidence>
<dbReference type="SMART" id="SM00320">
    <property type="entry name" value="WD40"/>
    <property type="match status" value="5"/>
</dbReference>
<accession>A0A9Q0NF72</accession>
<dbReference type="PANTHER" id="PTHR24098">
    <property type="entry name" value="OUTER SEGMENT 5"/>
    <property type="match status" value="1"/>
</dbReference>
<feature type="domain" description="IFT80/172/WDR35 TPR" evidence="6">
    <location>
        <begin position="620"/>
        <end position="745"/>
    </location>
</feature>
<evidence type="ECO:0000259" key="5">
    <source>
        <dbReference type="Pfam" id="PF23335"/>
    </source>
</evidence>
<dbReference type="OrthoDB" id="408728at2759"/>
<dbReference type="PROSITE" id="PS50082">
    <property type="entry name" value="WD_REPEATS_2"/>
    <property type="match status" value="2"/>
</dbReference>
<proteinExistence type="predicted"/>
<dbReference type="AlphaFoldDB" id="A0A9Q0NF72"/>
<organism evidence="7 8">
    <name type="scientific">Pseudolycoriella hygida</name>
    <dbReference type="NCBI Taxonomy" id="35572"/>
    <lineage>
        <taxon>Eukaryota</taxon>
        <taxon>Metazoa</taxon>
        <taxon>Ecdysozoa</taxon>
        <taxon>Arthropoda</taxon>
        <taxon>Hexapoda</taxon>
        <taxon>Insecta</taxon>
        <taxon>Pterygota</taxon>
        <taxon>Neoptera</taxon>
        <taxon>Endopterygota</taxon>
        <taxon>Diptera</taxon>
        <taxon>Nematocera</taxon>
        <taxon>Sciaroidea</taxon>
        <taxon>Sciaridae</taxon>
        <taxon>Pseudolycoriella</taxon>
    </lineage>
</organism>
<keyword evidence="3" id="KW-0966">Cell projection</keyword>
<dbReference type="Gene3D" id="2.130.10.10">
    <property type="entry name" value="YVTN repeat-like/Quinoprotein amine dehydrogenase"/>
    <property type="match status" value="2"/>
</dbReference>
<dbReference type="Gene3D" id="1.25.40.470">
    <property type="match status" value="1"/>
</dbReference>
<sequence>MKFKTFIKQNVHKGTVTCLGWSGNDEIYSVCDQHQVYKWAIKNHEPVEVAKLPEDFFPTDLHWFVARQLGISSGSDSLLITSSDGRFVILNKNVRVERNITAHTGVITTGRWSPDGAGLLTAGEDGLLKVWSRSGLLRSTVVQNDEAIRSARWSPNSSSVAFCYAGFIAIKPLAANSKLMKWRAHEGLVLTICWSNNTHNIGSGGEDCRYKIWEPNGTLIYCSPADDYSITSIDFCPKGQLLAVGSFNTIKLCNFMGWPHSYEKLPSTFIGSLFSLSWSFDGTQVVAGSSSGCVLFGNIVEQELTSQNLRAKTMSRKTIQLQDIVTRTTDLIDFPERIINWNLGFGHLVVATTSQVHVYNEKYINTPLAVVDGRNDVRIIILGKKYFLIVDNISIWIYTYTGRLHLNPKYSGMQVQLIHLNSKSISLGLQYIGVRNYSDKTMIHMFDLMPGASRQSEATSIQHKLNLTEICVCRAGNQNDQYVVFIDEHRDLFCATIKRIQNQDDEIYKIGTQVQACMWGSESNILVGLHDASYSIWYCAGEACSDPTQIALTTVTYDTSEFGKNITLDNFEKSIITFKSSGAIYSVQVDMYCDAVHRLLADGMWMQALNVCRKAKNKTLWVTLAAISLKNDQLEIAEEAYCASLQVDKVEYLQHIKELPASSPEQLAEKCVMMGRLTEAETILTNNKKYAEAVELLLRLHNYDRALEIAEQHQTGLELVLSERKRYIEALGGNEFSPKFLRLNNQ</sequence>
<dbReference type="GO" id="GO:0005929">
    <property type="term" value="C:cilium"/>
    <property type="evidence" value="ECO:0007669"/>
    <property type="project" value="UniProtKB-SubCell"/>
</dbReference>
<dbReference type="GO" id="GO:0060271">
    <property type="term" value="P:cilium assembly"/>
    <property type="evidence" value="ECO:0007669"/>
    <property type="project" value="TreeGrafter"/>
</dbReference>
<evidence type="ECO:0000256" key="1">
    <source>
        <dbReference type="ARBA" id="ARBA00004138"/>
    </source>
</evidence>
<dbReference type="Proteomes" id="UP001151699">
    <property type="component" value="Chromosome A"/>
</dbReference>
<evidence type="ECO:0000313" key="8">
    <source>
        <dbReference type="Proteomes" id="UP001151699"/>
    </source>
</evidence>
<gene>
    <name evidence="7" type="primary">IFT80</name>
    <name evidence="7" type="ORF">Bhyg_03761</name>
</gene>
<dbReference type="Pfam" id="PF00400">
    <property type="entry name" value="WD40"/>
    <property type="match status" value="2"/>
</dbReference>
<name>A0A9Q0NF72_9DIPT</name>
<comment type="caution">
    <text evidence="7">The sequence shown here is derived from an EMBL/GenBank/DDBJ whole genome shotgun (WGS) entry which is preliminary data.</text>
</comment>
<comment type="subcellular location">
    <subcellularLocation>
        <location evidence="1">Cell projection</location>
        <location evidence="1">Cilium</location>
    </subcellularLocation>
</comment>
<dbReference type="Pfam" id="PF23335">
    <property type="entry name" value="Beta-prop_IFT80_2nd"/>
    <property type="match status" value="1"/>
</dbReference>
<dbReference type="Pfam" id="PF23387">
    <property type="entry name" value="TPR_IFT80_172"/>
    <property type="match status" value="1"/>
</dbReference>
<evidence type="ECO:0000313" key="7">
    <source>
        <dbReference type="EMBL" id="KAJ6648531.1"/>
    </source>
</evidence>
<dbReference type="InterPro" id="IPR056456">
    <property type="entry name" value="Beta-prop_IFT80_2nd"/>
</dbReference>
<reference evidence="7" key="1">
    <citation type="submission" date="2022-07" db="EMBL/GenBank/DDBJ databases">
        <authorList>
            <person name="Trinca V."/>
            <person name="Uliana J.V.C."/>
            <person name="Torres T.T."/>
            <person name="Ward R.J."/>
            <person name="Monesi N."/>
        </authorList>
    </citation>
    <scope>NUCLEOTIDE SEQUENCE</scope>
    <source>
        <strain evidence="7">HSMRA1968</strain>
        <tissue evidence="7">Whole embryos</tissue>
    </source>
</reference>
<dbReference type="PROSITE" id="PS50294">
    <property type="entry name" value="WD_REPEATS_REGION"/>
    <property type="match status" value="1"/>
</dbReference>
<dbReference type="InterPro" id="IPR001680">
    <property type="entry name" value="WD40_rpt"/>
</dbReference>
<feature type="repeat" description="WD" evidence="4">
    <location>
        <begin position="182"/>
        <end position="214"/>
    </location>
</feature>
<keyword evidence="2" id="KW-0969">Cilium</keyword>
<evidence type="ECO:0000256" key="3">
    <source>
        <dbReference type="ARBA" id="ARBA00023273"/>
    </source>
</evidence>
<dbReference type="GO" id="GO:0030992">
    <property type="term" value="C:intraciliary transport particle B"/>
    <property type="evidence" value="ECO:0007669"/>
    <property type="project" value="TreeGrafter"/>
</dbReference>
<keyword evidence="4" id="KW-0853">WD repeat</keyword>